<sequence length="333" mass="38047">MGMEIEEQQVESLFSMGKKLYVKNFIWSEEERPGINHNDFAKEEDIPVISLQGIMEVKPQDMDCYEKVCRDMVDAGAEWGFFRLEDHGVAIEILENAKMQLNKLFDLPMELKLKEVLQLLQSPEHVVSLAKRVFPGQHHPFSEAIIKYMHQLDRLGMRIFEMLAHGLGLPDAFFTKNFEKKEATIFRPSRCLPCPLPEKCLGLGNHSDPHTLTILLQDDDVGGLQILGDDNQWVGIRPVPNSFIVNLGDTLEVWTNGVLKSRAVLNKGNQRQSVAYFLSPTSSAMIDSRPQLVDPIHNAWKFKPFTWGDFRNELISQKRVVGKTALNRYLITQ</sequence>
<evidence type="ECO:0000313" key="5">
    <source>
        <dbReference type="EMBL" id="GKV10814.1"/>
    </source>
</evidence>
<keyword evidence="1 3" id="KW-0479">Metal-binding</keyword>
<dbReference type="InterPro" id="IPR027443">
    <property type="entry name" value="IPNS-like_sf"/>
</dbReference>
<keyword evidence="2 3" id="KW-0408">Iron</keyword>
<name>A0AAV5JHH4_9ROSI</name>
<dbReference type="Proteomes" id="UP001054252">
    <property type="component" value="Unassembled WGS sequence"/>
</dbReference>
<comment type="similarity">
    <text evidence="3">Belongs to the iron/ascorbate-dependent oxidoreductase family.</text>
</comment>
<keyword evidence="3" id="KW-0560">Oxidoreductase</keyword>
<reference evidence="5 6" key="1">
    <citation type="journal article" date="2021" name="Commun. Biol.">
        <title>The genome of Shorea leprosula (Dipterocarpaceae) highlights the ecological relevance of drought in aseasonal tropical rainforests.</title>
        <authorList>
            <person name="Ng K.K.S."/>
            <person name="Kobayashi M.J."/>
            <person name="Fawcett J.A."/>
            <person name="Hatakeyama M."/>
            <person name="Paape T."/>
            <person name="Ng C.H."/>
            <person name="Ang C.C."/>
            <person name="Tnah L.H."/>
            <person name="Lee C.T."/>
            <person name="Nishiyama T."/>
            <person name="Sese J."/>
            <person name="O'Brien M.J."/>
            <person name="Copetti D."/>
            <person name="Mohd Noor M.I."/>
            <person name="Ong R.C."/>
            <person name="Putra M."/>
            <person name="Sireger I.Z."/>
            <person name="Indrioko S."/>
            <person name="Kosugi Y."/>
            <person name="Izuno A."/>
            <person name="Isagi Y."/>
            <person name="Lee S.L."/>
            <person name="Shimizu K.K."/>
        </authorList>
    </citation>
    <scope>NUCLEOTIDE SEQUENCE [LARGE SCALE GENOMIC DNA]</scope>
    <source>
        <strain evidence="5">214</strain>
    </source>
</reference>
<proteinExistence type="inferred from homology"/>
<dbReference type="InterPro" id="IPR044861">
    <property type="entry name" value="IPNS-like_FE2OG_OXY"/>
</dbReference>
<keyword evidence="6" id="KW-1185">Reference proteome</keyword>
<dbReference type="InterPro" id="IPR026992">
    <property type="entry name" value="DIOX_N"/>
</dbReference>
<evidence type="ECO:0000256" key="3">
    <source>
        <dbReference type="RuleBase" id="RU003682"/>
    </source>
</evidence>
<organism evidence="5 6">
    <name type="scientific">Rubroshorea leprosula</name>
    <dbReference type="NCBI Taxonomy" id="152421"/>
    <lineage>
        <taxon>Eukaryota</taxon>
        <taxon>Viridiplantae</taxon>
        <taxon>Streptophyta</taxon>
        <taxon>Embryophyta</taxon>
        <taxon>Tracheophyta</taxon>
        <taxon>Spermatophyta</taxon>
        <taxon>Magnoliopsida</taxon>
        <taxon>eudicotyledons</taxon>
        <taxon>Gunneridae</taxon>
        <taxon>Pentapetalae</taxon>
        <taxon>rosids</taxon>
        <taxon>malvids</taxon>
        <taxon>Malvales</taxon>
        <taxon>Dipterocarpaceae</taxon>
        <taxon>Rubroshorea</taxon>
    </lineage>
</organism>
<gene>
    <name evidence="5" type="ORF">SLEP1_g22125</name>
</gene>
<accession>A0AAV5JHH4</accession>
<evidence type="ECO:0000256" key="1">
    <source>
        <dbReference type="ARBA" id="ARBA00022723"/>
    </source>
</evidence>
<dbReference type="SUPFAM" id="SSF51197">
    <property type="entry name" value="Clavaminate synthase-like"/>
    <property type="match status" value="1"/>
</dbReference>
<dbReference type="InterPro" id="IPR050231">
    <property type="entry name" value="Iron_ascorbate_oxido_reductase"/>
</dbReference>
<dbReference type="Pfam" id="PF14226">
    <property type="entry name" value="DIOX_N"/>
    <property type="match status" value="1"/>
</dbReference>
<protein>
    <recommendedName>
        <fullName evidence="4">Fe2OG dioxygenase domain-containing protein</fullName>
    </recommendedName>
</protein>
<dbReference type="AlphaFoldDB" id="A0AAV5JHH4"/>
<comment type="caution">
    <text evidence="5">The sequence shown here is derived from an EMBL/GenBank/DDBJ whole genome shotgun (WGS) entry which is preliminary data.</text>
</comment>
<evidence type="ECO:0000259" key="4">
    <source>
        <dbReference type="PROSITE" id="PS51471"/>
    </source>
</evidence>
<dbReference type="EMBL" id="BPVZ01000032">
    <property type="protein sequence ID" value="GKV10814.1"/>
    <property type="molecule type" value="Genomic_DNA"/>
</dbReference>
<dbReference type="InterPro" id="IPR005123">
    <property type="entry name" value="Oxoglu/Fe-dep_dioxygenase_dom"/>
</dbReference>
<dbReference type="GO" id="GO:0016491">
    <property type="term" value="F:oxidoreductase activity"/>
    <property type="evidence" value="ECO:0007669"/>
    <property type="project" value="UniProtKB-KW"/>
</dbReference>
<feature type="domain" description="Fe2OG dioxygenase" evidence="4">
    <location>
        <begin position="187"/>
        <end position="280"/>
    </location>
</feature>
<dbReference type="Pfam" id="PF03171">
    <property type="entry name" value="2OG-FeII_Oxy"/>
    <property type="match status" value="1"/>
</dbReference>
<dbReference type="Gene3D" id="2.60.120.330">
    <property type="entry name" value="B-lactam Antibiotic, Isopenicillin N Synthase, Chain"/>
    <property type="match status" value="1"/>
</dbReference>
<evidence type="ECO:0000313" key="6">
    <source>
        <dbReference type="Proteomes" id="UP001054252"/>
    </source>
</evidence>
<dbReference type="GO" id="GO:0046872">
    <property type="term" value="F:metal ion binding"/>
    <property type="evidence" value="ECO:0007669"/>
    <property type="project" value="UniProtKB-KW"/>
</dbReference>
<dbReference type="PANTHER" id="PTHR47990">
    <property type="entry name" value="2-OXOGLUTARATE (2OG) AND FE(II)-DEPENDENT OXYGENASE SUPERFAMILY PROTEIN-RELATED"/>
    <property type="match status" value="1"/>
</dbReference>
<evidence type="ECO:0000256" key="2">
    <source>
        <dbReference type="ARBA" id="ARBA00023004"/>
    </source>
</evidence>
<dbReference type="PROSITE" id="PS51471">
    <property type="entry name" value="FE2OG_OXY"/>
    <property type="match status" value="1"/>
</dbReference>